<protein>
    <submittedName>
        <fullName evidence="1">Uncharacterized protein</fullName>
    </submittedName>
</protein>
<comment type="caution">
    <text evidence="1">The sequence shown here is derived from an EMBL/GenBank/DDBJ whole genome shotgun (WGS) entry which is preliminary data.</text>
</comment>
<dbReference type="Gene3D" id="1.25.40.20">
    <property type="entry name" value="Ankyrin repeat-containing domain"/>
    <property type="match status" value="1"/>
</dbReference>
<evidence type="ECO:0000313" key="2">
    <source>
        <dbReference type="Proteomes" id="UP000593574"/>
    </source>
</evidence>
<gene>
    <name evidence="1" type="ORF">Golax_017760</name>
</gene>
<dbReference type="Pfam" id="PF12796">
    <property type="entry name" value="Ank_2"/>
    <property type="match status" value="1"/>
</dbReference>
<dbReference type="Proteomes" id="UP000593574">
    <property type="component" value="Unassembled WGS sequence"/>
</dbReference>
<proteinExistence type="predicted"/>
<dbReference type="SUPFAM" id="SSF48403">
    <property type="entry name" value="Ankyrin repeat"/>
    <property type="match status" value="1"/>
</dbReference>
<dbReference type="InterPro" id="IPR036770">
    <property type="entry name" value="Ankyrin_rpt-contain_sf"/>
</dbReference>
<evidence type="ECO:0000313" key="1">
    <source>
        <dbReference type="EMBL" id="MBA0705575.1"/>
    </source>
</evidence>
<reference evidence="1 2" key="1">
    <citation type="journal article" date="2019" name="Genome Biol. Evol.">
        <title>Insights into the evolution of the New World diploid cottons (Gossypium, subgenus Houzingenia) based on genome sequencing.</title>
        <authorList>
            <person name="Grover C.E."/>
            <person name="Arick M.A. 2nd"/>
            <person name="Thrash A."/>
            <person name="Conover J.L."/>
            <person name="Sanders W.S."/>
            <person name="Peterson D.G."/>
            <person name="Frelichowski J.E."/>
            <person name="Scheffler J.A."/>
            <person name="Scheffler B.E."/>
            <person name="Wendel J.F."/>
        </authorList>
    </citation>
    <scope>NUCLEOTIDE SEQUENCE [LARGE SCALE GENOMIC DNA]</scope>
    <source>
        <strain evidence="1">4</strain>
        <tissue evidence="1">Leaf</tissue>
    </source>
</reference>
<dbReference type="AlphaFoldDB" id="A0A7J8Z1E6"/>
<name>A0A7J8Z1E6_9ROSI</name>
<sequence>MVDESQHNLLDLAAMNGNVDAVKYSLNLVEMEDLMNSPDVDGNTALHLAATNYHSYVVTVLSEKTNVKVRAVKFLLAFYRSKRRKHDLEQRSKMQEIFYLVQTCSKE</sequence>
<dbReference type="EMBL" id="JABEZV010000002">
    <property type="protein sequence ID" value="MBA0705575.1"/>
    <property type="molecule type" value="Genomic_DNA"/>
</dbReference>
<organism evidence="1 2">
    <name type="scientific">Gossypium laxum</name>
    <dbReference type="NCBI Taxonomy" id="34288"/>
    <lineage>
        <taxon>Eukaryota</taxon>
        <taxon>Viridiplantae</taxon>
        <taxon>Streptophyta</taxon>
        <taxon>Embryophyta</taxon>
        <taxon>Tracheophyta</taxon>
        <taxon>Spermatophyta</taxon>
        <taxon>Magnoliopsida</taxon>
        <taxon>eudicotyledons</taxon>
        <taxon>Gunneridae</taxon>
        <taxon>Pentapetalae</taxon>
        <taxon>rosids</taxon>
        <taxon>malvids</taxon>
        <taxon>Malvales</taxon>
        <taxon>Malvaceae</taxon>
        <taxon>Malvoideae</taxon>
        <taxon>Gossypium</taxon>
    </lineage>
</organism>
<dbReference type="InterPro" id="IPR002110">
    <property type="entry name" value="Ankyrin_rpt"/>
</dbReference>
<keyword evidence="2" id="KW-1185">Reference proteome</keyword>
<accession>A0A7J8Z1E6</accession>